<dbReference type="GO" id="GO:0046872">
    <property type="term" value="F:metal ion binding"/>
    <property type="evidence" value="ECO:0007669"/>
    <property type="project" value="UniProtKB-KW"/>
</dbReference>
<keyword evidence="2" id="KW-0548">Nucleotidyltransferase</keyword>
<dbReference type="GO" id="GO:0051607">
    <property type="term" value="P:defense response to virus"/>
    <property type="evidence" value="ECO:0007669"/>
    <property type="project" value="UniProtKB-KW"/>
</dbReference>
<dbReference type="PRINTS" id="PR00866">
    <property type="entry name" value="RNADNAPOLMS"/>
</dbReference>
<name>A0A1V8YH72_9ENTE</name>
<dbReference type="SUPFAM" id="SSF56672">
    <property type="entry name" value="DNA/RNA polymerases"/>
    <property type="match status" value="1"/>
</dbReference>
<evidence type="ECO:0000256" key="3">
    <source>
        <dbReference type="ARBA" id="ARBA00022723"/>
    </source>
</evidence>
<gene>
    <name evidence="9" type="ORF">BH747_02165</name>
</gene>
<evidence type="ECO:0000256" key="6">
    <source>
        <dbReference type="ARBA" id="ARBA00023118"/>
    </source>
</evidence>
<organism evidence="9 10">
    <name type="scientific">Enterococcus villorum</name>
    <dbReference type="NCBI Taxonomy" id="112904"/>
    <lineage>
        <taxon>Bacteria</taxon>
        <taxon>Bacillati</taxon>
        <taxon>Bacillota</taxon>
        <taxon>Bacilli</taxon>
        <taxon>Lactobacillales</taxon>
        <taxon>Enterococcaceae</taxon>
        <taxon>Enterococcus</taxon>
    </lineage>
</organism>
<keyword evidence="5" id="KW-0695">RNA-directed DNA polymerase</keyword>
<dbReference type="CDD" id="cd03487">
    <property type="entry name" value="RT_Bac_retron_II"/>
    <property type="match status" value="1"/>
</dbReference>
<dbReference type="RefSeq" id="WP_081182009.1">
    <property type="nucleotide sequence ID" value="NZ_MJEA01000001.1"/>
</dbReference>
<dbReference type="STRING" id="112904.BH747_02165"/>
<dbReference type="OrthoDB" id="9788687at2"/>
<dbReference type="GO" id="GO:0003964">
    <property type="term" value="F:RNA-directed DNA polymerase activity"/>
    <property type="evidence" value="ECO:0007669"/>
    <property type="project" value="UniProtKB-KW"/>
</dbReference>
<keyword evidence="4" id="KW-0460">Magnesium</keyword>
<sequence length="323" mass="37726">MDFSNTKLHGVSNKKYLSELIHLELHTLKKVDQFYTVTPFVKNINDKERILYNPSLPHKIALKRIVKMLGYIGFPDYLCGGIPNVSYVSNASRHLMQKNLLLLDITNFFPSTSDSYVYDFFKNTLNQSTDIAKIMVNLTTAKNESNNVRFLPQGYSTSPILSFLSYFRMYEQLNDFALNNNLVFSAYYDDFTFSSNKFIPKYYLKETTKIINKYGLNVNERKSKIVKINHTKVTGVIIHDEKIKAAKGLFRKMYECYLTLLDVDVNNNFYSKDDLINTCNKMQGCLAAIQSIERDRNLEHYQNMIRYIRRKYDVPVSKKSINR</sequence>
<comment type="similarity">
    <text evidence="7">Belongs to the bacterial reverse transcriptase family.</text>
</comment>
<evidence type="ECO:0000259" key="8">
    <source>
        <dbReference type="PROSITE" id="PS50878"/>
    </source>
</evidence>
<evidence type="ECO:0000256" key="2">
    <source>
        <dbReference type="ARBA" id="ARBA00022695"/>
    </source>
</evidence>
<protein>
    <recommendedName>
        <fullName evidence="8">Reverse transcriptase domain-containing protein</fullName>
    </recommendedName>
</protein>
<proteinExistence type="inferred from homology"/>
<dbReference type="AlphaFoldDB" id="A0A1V8YH72"/>
<dbReference type="EMBL" id="MJEA01000001">
    <property type="protein sequence ID" value="OQO71656.1"/>
    <property type="molecule type" value="Genomic_DNA"/>
</dbReference>
<dbReference type="InterPro" id="IPR043502">
    <property type="entry name" value="DNA/RNA_pol_sf"/>
</dbReference>
<evidence type="ECO:0000313" key="9">
    <source>
        <dbReference type="EMBL" id="OQO71656.1"/>
    </source>
</evidence>
<evidence type="ECO:0000256" key="5">
    <source>
        <dbReference type="ARBA" id="ARBA00022918"/>
    </source>
</evidence>
<dbReference type="Pfam" id="PF00078">
    <property type="entry name" value="RVT_1"/>
    <property type="match status" value="1"/>
</dbReference>
<keyword evidence="1" id="KW-0808">Transferase</keyword>
<dbReference type="GO" id="GO:0003723">
    <property type="term" value="F:RNA binding"/>
    <property type="evidence" value="ECO:0007669"/>
    <property type="project" value="InterPro"/>
</dbReference>
<dbReference type="InterPro" id="IPR000477">
    <property type="entry name" value="RT_dom"/>
</dbReference>
<dbReference type="PROSITE" id="PS50878">
    <property type="entry name" value="RT_POL"/>
    <property type="match status" value="1"/>
</dbReference>
<evidence type="ECO:0000313" key="10">
    <source>
        <dbReference type="Proteomes" id="UP000192477"/>
    </source>
</evidence>
<dbReference type="InterPro" id="IPR000123">
    <property type="entry name" value="Reverse_transcriptase_msDNA"/>
</dbReference>
<dbReference type="Proteomes" id="UP000192477">
    <property type="component" value="Unassembled WGS sequence"/>
</dbReference>
<keyword evidence="6" id="KW-0051">Antiviral defense</keyword>
<evidence type="ECO:0000256" key="4">
    <source>
        <dbReference type="ARBA" id="ARBA00022842"/>
    </source>
</evidence>
<comment type="caution">
    <text evidence="9">The sequence shown here is derived from an EMBL/GenBank/DDBJ whole genome shotgun (WGS) entry which is preliminary data.</text>
</comment>
<feature type="domain" description="Reverse transcriptase" evidence="8">
    <location>
        <begin position="1"/>
        <end position="238"/>
    </location>
</feature>
<accession>A0A1V8YH72</accession>
<keyword evidence="3" id="KW-0479">Metal-binding</keyword>
<evidence type="ECO:0000256" key="1">
    <source>
        <dbReference type="ARBA" id="ARBA00022679"/>
    </source>
</evidence>
<evidence type="ECO:0000256" key="7">
    <source>
        <dbReference type="ARBA" id="ARBA00034120"/>
    </source>
</evidence>
<reference evidence="9 10" key="1">
    <citation type="journal article" date="2017" name="BMC Microbiol.">
        <title>Comparative genomics of Enterococcus spp. isolated from bovine feces.</title>
        <authorList>
            <person name="Beukers A.G."/>
            <person name="Zaheer R."/>
            <person name="Goji N."/>
            <person name="Amoako K.K."/>
            <person name="Chaves A.V."/>
            <person name="Ward M.P."/>
            <person name="McAllister T.A."/>
        </authorList>
    </citation>
    <scope>NUCLEOTIDE SEQUENCE [LARGE SCALE GENOMIC DNA]</scope>
    <source>
        <strain evidence="9 10">F1129D 143</strain>
    </source>
</reference>